<comment type="caution">
    <text evidence="2">The sequence shown here is derived from an EMBL/GenBank/DDBJ whole genome shotgun (WGS) entry which is preliminary data.</text>
</comment>
<accession>A0A7K7RXQ4</accession>
<dbReference type="InterPro" id="IPR000591">
    <property type="entry name" value="DEP_dom"/>
</dbReference>
<dbReference type="GO" id="GO:0035556">
    <property type="term" value="P:intracellular signal transduction"/>
    <property type="evidence" value="ECO:0007669"/>
    <property type="project" value="InterPro"/>
</dbReference>
<organism evidence="2 3">
    <name type="scientific">Nesospiza acunhae</name>
    <dbReference type="NCBI Taxonomy" id="381881"/>
    <lineage>
        <taxon>Eukaryota</taxon>
        <taxon>Metazoa</taxon>
        <taxon>Chordata</taxon>
        <taxon>Craniata</taxon>
        <taxon>Vertebrata</taxon>
        <taxon>Euteleostomi</taxon>
        <taxon>Archelosauria</taxon>
        <taxon>Archosauria</taxon>
        <taxon>Dinosauria</taxon>
        <taxon>Saurischia</taxon>
        <taxon>Theropoda</taxon>
        <taxon>Coelurosauria</taxon>
        <taxon>Aves</taxon>
        <taxon>Neognathae</taxon>
        <taxon>Neoaves</taxon>
        <taxon>Telluraves</taxon>
        <taxon>Australaves</taxon>
        <taxon>Passeriformes</taxon>
        <taxon>Thraupidae</taxon>
        <taxon>Nesospiza</taxon>
    </lineage>
</organism>
<dbReference type="PANTHER" id="PTHR16206">
    <property type="entry name" value="DEP DOMAIN-CONTAINING"/>
    <property type="match status" value="1"/>
</dbReference>
<dbReference type="PANTHER" id="PTHR16206:SF10">
    <property type="entry name" value="DEP DOMAIN-CONTAINING PROTEIN 4"/>
    <property type="match status" value="1"/>
</dbReference>
<dbReference type="Pfam" id="PF00610">
    <property type="entry name" value="DEP"/>
    <property type="match status" value="1"/>
</dbReference>
<feature type="non-terminal residue" evidence="2">
    <location>
        <position position="1"/>
    </location>
</feature>
<name>A0A7K7RXQ4_9PASS</name>
<dbReference type="SUPFAM" id="SSF46785">
    <property type="entry name" value="Winged helix' DNA-binding domain"/>
    <property type="match status" value="1"/>
</dbReference>
<dbReference type="AlphaFoldDB" id="A0A7K7RXQ4"/>
<evidence type="ECO:0000313" key="2">
    <source>
        <dbReference type="EMBL" id="NWZ96160.1"/>
    </source>
</evidence>
<dbReference type="Proteomes" id="UP000549091">
    <property type="component" value="Unassembled WGS sequence"/>
</dbReference>
<sequence>PFHATQLWNSIIHALHNQVEIKRRRQHLKTYRNCFTGSNAVDVVLSHLMQSMYLSCNDISRLKGVRVCQALMDHKVFEPVGAKLYLFKNGKETEFEDTDTSLYRFVNSILDPLLPRKNKDNEQICKEKTKLCSKIEELLQSIHVHASLPPKIMVNEPTRLLSKGVIENVWKEQALLRLLQLIDVPLLEDILVSSVKTKSDTFGKEEDMIISNTFLDREVTCSLNLPELDRWLYAAIDCLEYFPDQFLVMVSQQLPESTNPSSLNTYKKILFDVIMKYYSQKKDSLLATQDFDIHSGIIEIIEKGKTDQALEALQLYLKLLAPNISEELHRLLTFLAIASESEGYRLQKQFENRFVIIKTCTKFILQNRTLSRPQAELLTQFLMDNHSELFKTPLTLLELMSRRLQSLLEGQDPDINSGFTFCQRITAKEYEDQKQQTNQYLLALVQEIDNDPTVPLKQKKKLI</sequence>
<dbReference type="PROSITE" id="PS50186">
    <property type="entry name" value="DEP"/>
    <property type="match status" value="1"/>
</dbReference>
<protein>
    <submittedName>
        <fullName evidence="2">DEPD7 protein</fullName>
    </submittedName>
</protein>
<evidence type="ECO:0000313" key="3">
    <source>
        <dbReference type="Proteomes" id="UP000549091"/>
    </source>
</evidence>
<dbReference type="EMBL" id="VZSU01001211">
    <property type="protein sequence ID" value="NWZ96160.1"/>
    <property type="molecule type" value="Genomic_DNA"/>
</dbReference>
<dbReference type="InterPro" id="IPR036388">
    <property type="entry name" value="WH-like_DNA-bd_sf"/>
</dbReference>
<feature type="domain" description="DEP" evidence="1">
    <location>
        <begin position="15"/>
        <end position="107"/>
    </location>
</feature>
<proteinExistence type="predicted"/>
<dbReference type="SMART" id="SM00049">
    <property type="entry name" value="DEP"/>
    <property type="match status" value="1"/>
</dbReference>
<dbReference type="CDD" id="cd04446">
    <property type="entry name" value="DEP_DEPDC4"/>
    <property type="match status" value="1"/>
</dbReference>
<dbReference type="CDD" id="cd04405">
    <property type="entry name" value="RhoGAP_BRCC3-like"/>
    <property type="match status" value="1"/>
</dbReference>
<evidence type="ECO:0000259" key="1">
    <source>
        <dbReference type="PROSITE" id="PS50186"/>
    </source>
</evidence>
<dbReference type="Gene3D" id="1.10.10.10">
    <property type="entry name" value="Winged helix-like DNA-binding domain superfamily/Winged helix DNA-binding domain"/>
    <property type="match status" value="1"/>
</dbReference>
<feature type="non-terminal residue" evidence="2">
    <location>
        <position position="463"/>
    </location>
</feature>
<gene>
    <name evidence="2" type="primary">Depdc7_1</name>
    <name evidence="2" type="ORF">NESACU_R03388</name>
</gene>
<dbReference type="InterPro" id="IPR036390">
    <property type="entry name" value="WH_DNA-bd_sf"/>
</dbReference>
<reference evidence="2 3" key="1">
    <citation type="submission" date="2019-09" db="EMBL/GenBank/DDBJ databases">
        <title>Bird 10,000 Genomes (B10K) Project - Family phase.</title>
        <authorList>
            <person name="Zhang G."/>
        </authorList>
    </citation>
    <scope>NUCLEOTIDE SEQUENCE [LARGE SCALE GENOMIC DNA]</scope>
    <source>
        <strain evidence="2">OUT-0053</strain>
        <tissue evidence="2">Muscle</tissue>
    </source>
</reference>
<keyword evidence="3" id="KW-1185">Reference proteome</keyword>